<dbReference type="PANTHER" id="PTHR11849:SF276">
    <property type="entry name" value="TRANSCRIPTION FACTOR SPI-C-LIKE"/>
    <property type="match status" value="1"/>
</dbReference>
<dbReference type="GO" id="GO:0005634">
    <property type="term" value="C:nucleus"/>
    <property type="evidence" value="ECO:0007669"/>
    <property type="project" value="UniProtKB-SubCell"/>
</dbReference>
<dbReference type="InterPro" id="IPR036388">
    <property type="entry name" value="WH-like_DNA-bd_sf"/>
</dbReference>
<evidence type="ECO:0000256" key="6">
    <source>
        <dbReference type="ARBA" id="ARBA00023242"/>
    </source>
</evidence>
<keyword evidence="4 10" id="KW-0238">DNA-binding</keyword>
<keyword evidence="5" id="KW-0804">Transcription</keyword>
<dbReference type="Ensembl" id="ENSAMXT00005020465.1">
    <property type="protein sequence ID" value="ENSAMXP00005018521.1"/>
    <property type="gene ID" value="ENSAMXG00005009645.1"/>
</dbReference>
<feature type="domain" description="ETS" evidence="12">
    <location>
        <begin position="134"/>
        <end position="217"/>
    </location>
</feature>
<dbReference type="InterPro" id="IPR046328">
    <property type="entry name" value="ETS_fam"/>
</dbReference>
<dbReference type="InterPro" id="IPR000418">
    <property type="entry name" value="Ets_dom"/>
</dbReference>
<name>A0A8B9HY33_ASTMX</name>
<dbReference type="PRINTS" id="PR00454">
    <property type="entry name" value="ETSDOMAIN"/>
</dbReference>
<feature type="region of interest" description="Disordered" evidence="11">
    <location>
        <begin position="99"/>
        <end position="129"/>
    </location>
</feature>
<comment type="subunit">
    <text evidence="8">Binds DNA as a monomer.</text>
</comment>
<evidence type="ECO:0000256" key="4">
    <source>
        <dbReference type="ARBA" id="ARBA00023125"/>
    </source>
</evidence>
<evidence type="ECO:0000256" key="2">
    <source>
        <dbReference type="ARBA" id="ARBA00005562"/>
    </source>
</evidence>
<keyword evidence="6 10" id="KW-0539">Nucleus</keyword>
<dbReference type="Gene3D" id="1.10.10.10">
    <property type="entry name" value="Winged helix-like DNA-binding domain superfamily/Winged helix DNA-binding domain"/>
    <property type="match status" value="1"/>
</dbReference>
<dbReference type="GO" id="GO:0000981">
    <property type="term" value="F:DNA-binding transcription factor activity, RNA polymerase II-specific"/>
    <property type="evidence" value="ECO:0007669"/>
    <property type="project" value="TreeGrafter"/>
</dbReference>
<evidence type="ECO:0000313" key="14">
    <source>
        <dbReference type="Proteomes" id="UP000694621"/>
    </source>
</evidence>
<evidence type="ECO:0000259" key="12">
    <source>
        <dbReference type="PROSITE" id="PS50061"/>
    </source>
</evidence>
<dbReference type="GO" id="GO:0030154">
    <property type="term" value="P:cell differentiation"/>
    <property type="evidence" value="ECO:0007669"/>
    <property type="project" value="TreeGrafter"/>
</dbReference>
<dbReference type="Proteomes" id="UP000694621">
    <property type="component" value="Unplaced"/>
</dbReference>
<evidence type="ECO:0000256" key="8">
    <source>
        <dbReference type="ARBA" id="ARBA00063209"/>
    </source>
</evidence>
<evidence type="ECO:0000256" key="9">
    <source>
        <dbReference type="ARBA" id="ARBA00074964"/>
    </source>
</evidence>
<evidence type="ECO:0000313" key="13">
    <source>
        <dbReference type="Ensembl" id="ENSAMXP00005018521.1"/>
    </source>
</evidence>
<dbReference type="SUPFAM" id="SSF46785">
    <property type="entry name" value="Winged helix' DNA-binding domain"/>
    <property type="match status" value="1"/>
</dbReference>
<dbReference type="FunFam" id="1.10.10.10:FF:000335">
    <property type="entry name" value="Spi-C transcription factor"/>
    <property type="match status" value="1"/>
</dbReference>
<comment type="similarity">
    <text evidence="2 10">Belongs to the ETS family.</text>
</comment>
<dbReference type="PANTHER" id="PTHR11849">
    <property type="entry name" value="ETS"/>
    <property type="match status" value="1"/>
</dbReference>
<sequence>MSCQTDLEVILEFLEEHWRQESRRGDLWESTDSLENSQTVGQGCSAAANHLDSLQLISSSKAQQDAGQQMKMNGFDPGVEFGMRESVIQSVCTEPALNPLAGPERPLTPRVKAERSWSAESLPSSTPAGRGKKVRLFHFLFEMLEDPGMAHCVSWVPSSAGVFCFSSTHKERVAELWGQRKGNRRPMTYQKMSRALRNYTRSGEIIKVRKKLTYQFSRATLTTLRSQQPVKNALH</sequence>
<dbReference type="OrthoDB" id="10043646at2759"/>
<dbReference type="SMART" id="SM00413">
    <property type="entry name" value="ETS"/>
    <property type="match status" value="1"/>
</dbReference>
<proteinExistence type="inferred from homology"/>
<accession>A0A8B9HY33</accession>
<dbReference type="Pfam" id="PF00178">
    <property type="entry name" value="Ets"/>
    <property type="match status" value="1"/>
</dbReference>
<evidence type="ECO:0000256" key="11">
    <source>
        <dbReference type="SAM" id="MobiDB-lite"/>
    </source>
</evidence>
<evidence type="ECO:0000256" key="5">
    <source>
        <dbReference type="ARBA" id="ARBA00023163"/>
    </source>
</evidence>
<dbReference type="GO" id="GO:0043565">
    <property type="term" value="F:sequence-specific DNA binding"/>
    <property type="evidence" value="ECO:0007669"/>
    <property type="project" value="InterPro"/>
</dbReference>
<evidence type="ECO:0000256" key="10">
    <source>
        <dbReference type="RuleBase" id="RU004019"/>
    </source>
</evidence>
<evidence type="ECO:0000256" key="7">
    <source>
        <dbReference type="ARBA" id="ARBA00055710"/>
    </source>
</evidence>
<comment type="subcellular location">
    <subcellularLocation>
        <location evidence="1 10">Nucleus</location>
    </subcellularLocation>
</comment>
<keyword evidence="3" id="KW-0805">Transcription regulation</keyword>
<reference evidence="13" key="1">
    <citation type="submission" date="2025-08" db="UniProtKB">
        <authorList>
            <consortium name="Ensembl"/>
        </authorList>
    </citation>
    <scope>IDENTIFICATION</scope>
</reference>
<evidence type="ECO:0000256" key="3">
    <source>
        <dbReference type="ARBA" id="ARBA00023015"/>
    </source>
</evidence>
<organism evidence="13 14">
    <name type="scientific">Astyanax mexicanus</name>
    <name type="common">Blind cave fish</name>
    <name type="synonym">Astyanax fasciatus mexicanus</name>
    <dbReference type="NCBI Taxonomy" id="7994"/>
    <lineage>
        <taxon>Eukaryota</taxon>
        <taxon>Metazoa</taxon>
        <taxon>Chordata</taxon>
        <taxon>Craniata</taxon>
        <taxon>Vertebrata</taxon>
        <taxon>Euteleostomi</taxon>
        <taxon>Actinopterygii</taxon>
        <taxon>Neopterygii</taxon>
        <taxon>Teleostei</taxon>
        <taxon>Ostariophysi</taxon>
        <taxon>Characiformes</taxon>
        <taxon>Characoidei</taxon>
        <taxon>Acestrorhamphidae</taxon>
        <taxon>Acestrorhamphinae</taxon>
        <taxon>Astyanax</taxon>
    </lineage>
</organism>
<dbReference type="PROSITE" id="PS00346">
    <property type="entry name" value="ETS_DOMAIN_2"/>
    <property type="match status" value="1"/>
</dbReference>
<feature type="compositionally biased region" description="Polar residues" evidence="11">
    <location>
        <begin position="118"/>
        <end position="127"/>
    </location>
</feature>
<dbReference type="AlphaFoldDB" id="A0A8B9HY33"/>
<dbReference type="InterPro" id="IPR036390">
    <property type="entry name" value="WH_DNA-bd_sf"/>
</dbReference>
<dbReference type="PROSITE" id="PS50061">
    <property type="entry name" value="ETS_DOMAIN_3"/>
    <property type="match status" value="1"/>
</dbReference>
<comment type="function">
    <text evidence="7">Controls the development of red pulp macrophages required for red blood cells recycling and iron homeostasis. Transcription factor that binds to the PU-box, a purine-rich DNA sequence (5'-GAGGA[AT]-3') that can act as a lymphoid-specific enhancer. Regulates VCAM1 gene expression.</text>
</comment>
<evidence type="ECO:0000256" key="1">
    <source>
        <dbReference type="ARBA" id="ARBA00004123"/>
    </source>
</evidence>
<protein>
    <recommendedName>
        <fullName evidence="9">Transcription factor Spi-C</fullName>
    </recommendedName>
</protein>